<reference evidence="9" key="1">
    <citation type="submission" date="2021-03" db="EMBL/GenBank/DDBJ databases">
        <title>Chromosome level genome of the anhydrobiotic midge Polypedilum vanderplanki.</title>
        <authorList>
            <person name="Yoshida Y."/>
            <person name="Kikawada T."/>
            <person name="Gusev O."/>
        </authorList>
    </citation>
    <scope>NUCLEOTIDE SEQUENCE</scope>
    <source>
        <strain evidence="9">NIAS01</strain>
        <tissue evidence="9">Whole body or cell culture</tissue>
    </source>
</reference>
<evidence type="ECO:0000256" key="4">
    <source>
        <dbReference type="ARBA" id="ARBA00022679"/>
    </source>
</evidence>
<accession>A0A9J6CLS4</accession>
<dbReference type="PIRSF" id="PIRSF000517">
    <property type="entry name" value="Tyr_transaminase"/>
    <property type="match status" value="1"/>
</dbReference>
<comment type="subunit">
    <text evidence="6">Homodimer.</text>
</comment>
<evidence type="ECO:0000256" key="5">
    <source>
        <dbReference type="ARBA" id="ARBA00022898"/>
    </source>
</evidence>
<dbReference type="GO" id="GO:0006572">
    <property type="term" value="P:L-tyrosine catabolic process"/>
    <property type="evidence" value="ECO:0007669"/>
    <property type="project" value="TreeGrafter"/>
</dbReference>
<comment type="function">
    <text evidence="6">Transaminase involved in tyrosine breakdown. Converts tyrosine to p-hydroxyphenylpyruvate.</text>
</comment>
<dbReference type="Pfam" id="PF00155">
    <property type="entry name" value="Aminotran_1_2"/>
    <property type="match status" value="1"/>
</dbReference>
<dbReference type="EC" id="2.6.1.5" evidence="6"/>
<comment type="catalytic activity">
    <reaction evidence="6">
        <text>L-tyrosine + 2-oxoglutarate = 3-(4-hydroxyphenyl)pyruvate + L-glutamate</text>
        <dbReference type="Rhea" id="RHEA:15093"/>
        <dbReference type="ChEBI" id="CHEBI:16810"/>
        <dbReference type="ChEBI" id="CHEBI:29985"/>
        <dbReference type="ChEBI" id="CHEBI:36242"/>
        <dbReference type="ChEBI" id="CHEBI:58315"/>
        <dbReference type="EC" id="2.6.1.5"/>
    </reaction>
</comment>
<evidence type="ECO:0000256" key="1">
    <source>
        <dbReference type="ARBA" id="ARBA00001933"/>
    </source>
</evidence>
<dbReference type="InterPro" id="IPR015421">
    <property type="entry name" value="PyrdxlP-dep_Trfase_major"/>
</dbReference>
<keyword evidence="4" id="KW-0808">Transferase</keyword>
<dbReference type="GO" id="GO:0004838">
    <property type="term" value="F:L-tyrosine-2-oxoglutarate transaminase activity"/>
    <property type="evidence" value="ECO:0007669"/>
    <property type="project" value="UniProtKB-UniRule"/>
</dbReference>
<dbReference type="Gene3D" id="3.90.1150.10">
    <property type="entry name" value="Aspartate Aminotransferase, domain 1"/>
    <property type="match status" value="1"/>
</dbReference>
<organism evidence="9 10">
    <name type="scientific">Polypedilum vanderplanki</name>
    <name type="common">Sleeping chironomid midge</name>
    <dbReference type="NCBI Taxonomy" id="319348"/>
    <lineage>
        <taxon>Eukaryota</taxon>
        <taxon>Metazoa</taxon>
        <taxon>Ecdysozoa</taxon>
        <taxon>Arthropoda</taxon>
        <taxon>Hexapoda</taxon>
        <taxon>Insecta</taxon>
        <taxon>Pterygota</taxon>
        <taxon>Neoptera</taxon>
        <taxon>Endopterygota</taxon>
        <taxon>Diptera</taxon>
        <taxon>Nematocera</taxon>
        <taxon>Chironomoidea</taxon>
        <taxon>Chironomidae</taxon>
        <taxon>Chironominae</taxon>
        <taxon>Polypedilum</taxon>
        <taxon>Polypedilum</taxon>
    </lineage>
</organism>
<evidence type="ECO:0000259" key="8">
    <source>
        <dbReference type="Pfam" id="PF00155"/>
    </source>
</evidence>
<dbReference type="PANTHER" id="PTHR45744">
    <property type="entry name" value="TYROSINE AMINOTRANSFERASE"/>
    <property type="match status" value="1"/>
</dbReference>
<feature type="modified residue" description="N6-(pyridoxal phosphate)lysine" evidence="7">
    <location>
        <position position="240"/>
    </location>
</feature>
<dbReference type="OrthoDB" id="7042322at2759"/>
<dbReference type="AlphaFoldDB" id="A0A9J6CLS4"/>
<dbReference type="EMBL" id="JADBJN010000001">
    <property type="protein sequence ID" value="KAG5682904.1"/>
    <property type="molecule type" value="Genomic_DNA"/>
</dbReference>
<dbReference type="CDD" id="cd00609">
    <property type="entry name" value="AAT_like"/>
    <property type="match status" value="1"/>
</dbReference>
<evidence type="ECO:0000256" key="7">
    <source>
        <dbReference type="PIRSR" id="PIRSR000517-1"/>
    </source>
</evidence>
<dbReference type="Proteomes" id="UP001107558">
    <property type="component" value="Chromosome 1"/>
</dbReference>
<dbReference type="InterPro" id="IPR005958">
    <property type="entry name" value="TyrNic_aminoTrfase"/>
</dbReference>
<feature type="domain" description="Aminotransferase class I/classII large" evidence="8">
    <location>
        <begin position="36"/>
        <end position="393"/>
    </location>
</feature>
<keyword evidence="10" id="KW-1185">Reference proteome</keyword>
<sequence>MKKWNIKLSEFGENTENHLRLLIENEKIKGNEEKTKITMRLGDPSVFGNFPPHPSIKSAITEAIQRDKFTYAGNVGYIFAREAVAEYASHMGEIKADDVILTNCCSMSLEMCILALANRGENILVPKPCYHYETFTNGIGIEIQYYNLDPENDWQIDLVHLESLINEKTKAIVVNSPGNPCGNVFSLQHMFEIIDIAERHCLPIISDEIYEFVTFGDVKHYSFASVSKNVPILVCSGLTKRFLTPAIRCGWIIISDRGNKLQEIRKGLIQKIGGRGFGPNSTIQHALSNILKNVPQTFFNNVNARVDNNARLLFDHLNKIKGLRPIMPKGSIFMLLKIELEKFPKISSSMEFMQLLIKEQNVYTFPSECFHFPGYLRLVLTIPTDVLLETCTRFEEFCNKYLNNEQ</sequence>
<gene>
    <name evidence="9" type="ORF">PVAND_012222</name>
</gene>
<comment type="caution">
    <text evidence="9">The sequence shown here is derived from an EMBL/GenBank/DDBJ whole genome shotgun (WGS) entry which is preliminary data.</text>
</comment>
<evidence type="ECO:0000256" key="3">
    <source>
        <dbReference type="ARBA" id="ARBA00022576"/>
    </source>
</evidence>
<dbReference type="InterPro" id="IPR004839">
    <property type="entry name" value="Aminotransferase_I/II_large"/>
</dbReference>
<protein>
    <recommendedName>
        <fullName evidence="6">Tyrosine aminotransferase</fullName>
        <shortName evidence="6">TAT</shortName>
        <ecNumber evidence="6">2.6.1.5</ecNumber>
    </recommendedName>
</protein>
<dbReference type="Gene3D" id="3.40.640.10">
    <property type="entry name" value="Type I PLP-dependent aspartate aminotransferase-like (Major domain)"/>
    <property type="match status" value="1"/>
</dbReference>
<keyword evidence="3" id="KW-0032">Aminotransferase</keyword>
<evidence type="ECO:0000256" key="6">
    <source>
        <dbReference type="PIRNR" id="PIRNR000517"/>
    </source>
</evidence>
<dbReference type="NCBIfam" id="TIGR01265">
    <property type="entry name" value="tyr_nico_aTase"/>
    <property type="match status" value="1"/>
</dbReference>
<dbReference type="GO" id="GO:0030170">
    <property type="term" value="F:pyridoxal phosphate binding"/>
    <property type="evidence" value="ECO:0007669"/>
    <property type="project" value="InterPro"/>
</dbReference>
<dbReference type="SUPFAM" id="SSF53383">
    <property type="entry name" value="PLP-dependent transferases"/>
    <property type="match status" value="1"/>
</dbReference>
<dbReference type="InterPro" id="IPR015422">
    <property type="entry name" value="PyrdxlP-dep_Trfase_small"/>
</dbReference>
<comment type="cofactor">
    <cofactor evidence="1 6 7">
        <name>pyridoxal 5'-phosphate</name>
        <dbReference type="ChEBI" id="CHEBI:597326"/>
    </cofactor>
</comment>
<dbReference type="PANTHER" id="PTHR45744:SF2">
    <property type="entry name" value="TYROSINE AMINOTRANSFERASE"/>
    <property type="match status" value="1"/>
</dbReference>
<evidence type="ECO:0000313" key="10">
    <source>
        <dbReference type="Proteomes" id="UP001107558"/>
    </source>
</evidence>
<comment type="pathway">
    <text evidence="6">Amino-acid degradation; L-phenylalanine degradation; acetoacetate and fumarate from L-phenylalanine: step 2/6.</text>
</comment>
<dbReference type="InterPro" id="IPR015424">
    <property type="entry name" value="PyrdxlP-dep_Trfase"/>
</dbReference>
<proteinExistence type="inferred from homology"/>
<name>A0A9J6CLS4_POLVA</name>
<comment type="similarity">
    <text evidence="2 6">Belongs to the class-I pyridoxal-phosphate-dependent aminotransferase family.</text>
</comment>
<dbReference type="GO" id="GO:0006559">
    <property type="term" value="P:L-phenylalanine catabolic process"/>
    <property type="evidence" value="ECO:0007669"/>
    <property type="project" value="UniProtKB-UniRule"/>
</dbReference>
<evidence type="ECO:0000313" key="9">
    <source>
        <dbReference type="EMBL" id="KAG5682904.1"/>
    </source>
</evidence>
<evidence type="ECO:0000256" key="2">
    <source>
        <dbReference type="ARBA" id="ARBA00007441"/>
    </source>
</evidence>
<keyword evidence="5 6" id="KW-0663">Pyridoxal phosphate</keyword>